<dbReference type="Pfam" id="PF12770">
    <property type="entry name" value="CHAT"/>
    <property type="match status" value="1"/>
</dbReference>
<dbReference type="EMBL" id="CAJMXA010002759">
    <property type="protein sequence ID" value="CAE6486870.1"/>
    <property type="molecule type" value="Genomic_DNA"/>
</dbReference>
<sequence length="1427" mass="159587">MTKFKEEFTRGPSNFRAIEMAIDGIILRVKNMVPTRQRGSSHETSIPPSRNLDFNVAHNTSARLMDVVIHLLWELSMKGIDEPEEPDASIGIDTAIRVIEEVPGAESSHLEKLGLYHLQVYGDREQIEFIDAALQCFTRAMELKSSDLENSDLVGTLGLLAATHGQRFNLSRRPEDVDKSIEYGTRAVSLIPEDSTDLSEILDNLGLAHQQRFKLLDCLNDIQMAIEYRTRVVLLTSEYDGELPSRLVSLGVSHYSRFQRTNQLDDIEKALSYQTRAMSLSKDNDPMLYQVYERLTTYHRSRFRLLEDLEDLNASIKLGELAVEFLPENHPDLPRLLENLGVSYSERFNWAGEMEDINKAIDYQLRGTLLAPEEYAGLPAMLIDLGSSYDLRHRFSGQISDIDKAIEYIGNAVSLTPEDHDEYPSRLSGLAIVHNNRFKRLGDLSDINQAIQYSIRAVSVATIPEAHPDLPGILEVLGTAYHDRFKILGNLEDLDNAIHYTLLPISLLPDGHPEIAGLLTCLGSSHELRFYRLGILEDIEKSIEYTARAISITSDNHPDLPFMLSNLGASYDARFRRLGQLDDINKAIENNARAVLLIPNGHSDLPKVLDNLGLSYEARFRRLGSLDDIDEGVKHSTRALSLTPADHADRQKRLDILAQTHESRFHRLQQLYDINKAVEYRQDAITLTPESHAGLPRALDNLGTSLDLRFQHLKRLDDIEKAIEHKVRAVALTPKGHTDLRSRHSSLGSSYGTRFGHLQDLDDIEKAIEHQACGAALAPEGHADLPRMFSNLGVSYYSRFKCLEEVQDIENAIEYENKAISLMPEGHLDLPLVLGNLGSAYRERFFALNDPESLTVSLECFRKATKSLAGNPREKFYSARSWAALCSQFAPSMLLEVYEIIMNLIPQMIWLGDPVAQRYSDLQQMSDLAAEAAAVAINHQNYDLALEWLEQARSVVWNQSLQLQNPLDDLHLAHPELADNIRSIAKELHSATIERNDGVSYVTPPGAHTPTLEEATQRHRRLAEQYELSISKVRQLAGFENFLLPSTASKLLGAARDGPVIVINCHKCRCDALAVVPEWNSVTHIPLPSLTWEKATNSRIQIERLLELFGVRERASGGPRRPLIEEQDSDYELKEEFGRVIDMLWTDIARPVLEFFGYLTPQLPVERLPHITWCMAGVLSFLPLHAAASIESSLKLMDFAISSYTPTLGSLISSRGALSRKLSSTNFSPSIVAIGQPNTPGHSSLPGTMDELSHIEHHARGLPSFTKFVNHEATRTTVLDAMEKHEWVHLACHAHQNILDPTESGFFLHDGVLAVSTIGKRSLENKGLAFLSACQTATGDKNLPDEAIHLAAGMLMAGYPSVIGTMWSVMDADAPFVADRVYCQLLKEEEMGEHSVARALHGAVAGLRAEVGDNNFTRWAPYIHVGI</sequence>
<dbReference type="SUPFAM" id="SSF81901">
    <property type="entry name" value="HCP-like"/>
    <property type="match status" value="1"/>
</dbReference>
<evidence type="ECO:0000259" key="1">
    <source>
        <dbReference type="Pfam" id="PF12770"/>
    </source>
</evidence>
<dbReference type="Proteomes" id="UP000663853">
    <property type="component" value="Unassembled WGS sequence"/>
</dbReference>
<reference evidence="2" key="1">
    <citation type="submission" date="2021-01" db="EMBL/GenBank/DDBJ databases">
        <authorList>
            <person name="Kaushik A."/>
        </authorList>
    </citation>
    <scope>NUCLEOTIDE SEQUENCE</scope>
    <source>
        <strain evidence="2">AG6-10EEA</strain>
    </source>
</reference>
<dbReference type="InterPro" id="IPR024983">
    <property type="entry name" value="CHAT_dom"/>
</dbReference>
<dbReference type="InterPro" id="IPR011990">
    <property type="entry name" value="TPR-like_helical_dom_sf"/>
</dbReference>
<comment type="caution">
    <text evidence="2">The sequence shown here is derived from an EMBL/GenBank/DDBJ whole genome shotgun (WGS) entry which is preliminary data.</text>
</comment>
<proteinExistence type="predicted"/>
<dbReference type="Gene3D" id="1.25.40.10">
    <property type="entry name" value="Tetratricopeptide repeat domain"/>
    <property type="match status" value="5"/>
</dbReference>
<accession>A0A8H3H6S9</accession>
<evidence type="ECO:0000313" key="3">
    <source>
        <dbReference type="Proteomes" id="UP000663853"/>
    </source>
</evidence>
<protein>
    <recommendedName>
        <fullName evidence="1">CHAT domain-containing protein</fullName>
    </recommendedName>
</protein>
<feature type="domain" description="CHAT" evidence="1">
    <location>
        <begin position="1164"/>
        <end position="1426"/>
    </location>
</feature>
<dbReference type="SUPFAM" id="SSF48452">
    <property type="entry name" value="TPR-like"/>
    <property type="match status" value="2"/>
</dbReference>
<evidence type="ECO:0000313" key="2">
    <source>
        <dbReference type="EMBL" id="CAE6486870.1"/>
    </source>
</evidence>
<name>A0A8H3H6S9_9AGAM</name>
<gene>
    <name evidence="2" type="ORF">RDB_LOCUS96333</name>
</gene>
<organism evidence="2 3">
    <name type="scientific">Rhizoctonia solani</name>
    <dbReference type="NCBI Taxonomy" id="456999"/>
    <lineage>
        <taxon>Eukaryota</taxon>
        <taxon>Fungi</taxon>
        <taxon>Dikarya</taxon>
        <taxon>Basidiomycota</taxon>
        <taxon>Agaricomycotina</taxon>
        <taxon>Agaricomycetes</taxon>
        <taxon>Cantharellales</taxon>
        <taxon>Ceratobasidiaceae</taxon>
        <taxon>Rhizoctonia</taxon>
    </lineage>
</organism>
<dbReference type="PANTHER" id="PTHR19959">
    <property type="entry name" value="KINESIN LIGHT CHAIN"/>
    <property type="match status" value="1"/>
</dbReference>
<dbReference type="PANTHER" id="PTHR19959:SF119">
    <property type="entry name" value="FUNGAL LIPASE-LIKE DOMAIN-CONTAINING PROTEIN"/>
    <property type="match status" value="1"/>
</dbReference>